<dbReference type="Proteomes" id="UP000632659">
    <property type="component" value="Unassembled WGS sequence"/>
</dbReference>
<evidence type="ECO:0008006" key="4">
    <source>
        <dbReference type="Google" id="ProtNLM"/>
    </source>
</evidence>
<name>A0A8J6TYV3_9FIRM</name>
<keyword evidence="3" id="KW-1185">Reference proteome</keyword>
<evidence type="ECO:0000313" key="3">
    <source>
        <dbReference type="Proteomes" id="UP000632659"/>
    </source>
</evidence>
<organism evidence="2 3">
    <name type="scientific">Massiliimalia timonensis</name>
    <dbReference type="NCBI Taxonomy" id="1987501"/>
    <lineage>
        <taxon>Bacteria</taxon>
        <taxon>Bacillati</taxon>
        <taxon>Bacillota</taxon>
        <taxon>Clostridia</taxon>
        <taxon>Eubacteriales</taxon>
        <taxon>Oscillospiraceae</taxon>
        <taxon>Massiliimalia</taxon>
    </lineage>
</organism>
<gene>
    <name evidence="2" type="ORF">H8702_05095</name>
</gene>
<sequence>MKKIAVSIVAFAMLFAVVLSACGEKNSAADHGNKAVNVAVGYSLKQLSLSLDSNFMAQKEHSYQDVDINGTCTELYARENGKEVSALYLQGFYRKDLKDREIMIGRQTFSAAELESNIMYQDQNIVVYDLSNFLYRDTLGARVDATGLGEAFETEIAECLGQMDTLIVKGSSKEQEPVVQPQPLIADHIQL</sequence>
<reference evidence="2" key="1">
    <citation type="submission" date="2020-08" db="EMBL/GenBank/DDBJ databases">
        <title>Genome public.</title>
        <authorList>
            <person name="Liu C."/>
            <person name="Sun Q."/>
        </authorList>
    </citation>
    <scope>NUCLEOTIDE SEQUENCE</scope>
    <source>
        <strain evidence="2">NSJ-15</strain>
    </source>
</reference>
<protein>
    <recommendedName>
        <fullName evidence="4">Lipoprotein</fullName>
    </recommendedName>
</protein>
<keyword evidence="1" id="KW-0732">Signal</keyword>
<evidence type="ECO:0000256" key="1">
    <source>
        <dbReference type="SAM" id="SignalP"/>
    </source>
</evidence>
<dbReference type="EMBL" id="JACRTL010000002">
    <property type="protein sequence ID" value="MBC8610497.1"/>
    <property type="molecule type" value="Genomic_DNA"/>
</dbReference>
<evidence type="ECO:0000313" key="2">
    <source>
        <dbReference type="EMBL" id="MBC8610497.1"/>
    </source>
</evidence>
<accession>A0A8J6TYV3</accession>
<dbReference type="OrthoDB" id="9942506at2"/>
<comment type="caution">
    <text evidence="2">The sequence shown here is derived from an EMBL/GenBank/DDBJ whole genome shotgun (WGS) entry which is preliminary data.</text>
</comment>
<feature type="chain" id="PRO_5039644748" description="Lipoprotein" evidence="1">
    <location>
        <begin position="22"/>
        <end position="191"/>
    </location>
</feature>
<dbReference type="RefSeq" id="WP_093989499.1">
    <property type="nucleotide sequence ID" value="NZ_FYDD01000004.1"/>
</dbReference>
<proteinExistence type="predicted"/>
<dbReference type="AlphaFoldDB" id="A0A8J6TYV3"/>
<feature type="signal peptide" evidence="1">
    <location>
        <begin position="1"/>
        <end position="21"/>
    </location>
</feature>
<dbReference type="PROSITE" id="PS51257">
    <property type="entry name" value="PROKAR_LIPOPROTEIN"/>
    <property type="match status" value="1"/>
</dbReference>